<dbReference type="OrthoDB" id="5641374at2"/>
<dbReference type="AlphaFoldDB" id="A0A2T1HVE7"/>
<dbReference type="InterPro" id="IPR022254">
    <property type="entry name" value="DUF3775"/>
</dbReference>
<keyword evidence="2" id="KW-1185">Reference proteome</keyword>
<evidence type="ECO:0000313" key="1">
    <source>
        <dbReference type="EMBL" id="PSC05611.1"/>
    </source>
</evidence>
<organism evidence="1 2">
    <name type="scientific">Alsobacter soli</name>
    <dbReference type="NCBI Taxonomy" id="2109933"/>
    <lineage>
        <taxon>Bacteria</taxon>
        <taxon>Pseudomonadati</taxon>
        <taxon>Pseudomonadota</taxon>
        <taxon>Alphaproteobacteria</taxon>
        <taxon>Hyphomicrobiales</taxon>
        <taxon>Alsobacteraceae</taxon>
        <taxon>Alsobacter</taxon>
    </lineage>
</organism>
<dbReference type="EMBL" id="PVZS01000007">
    <property type="protein sequence ID" value="PSC05611.1"/>
    <property type="molecule type" value="Genomic_DNA"/>
</dbReference>
<name>A0A2T1HVE7_9HYPH</name>
<dbReference type="Proteomes" id="UP000239772">
    <property type="component" value="Unassembled WGS sequence"/>
</dbReference>
<proteinExistence type="predicted"/>
<dbReference type="RefSeq" id="WP_106336246.1">
    <property type="nucleotide sequence ID" value="NZ_PVZS01000007.1"/>
</dbReference>
<reference evidence="2" key="1">
    <citation type="submission" date="2018-03" db="EMBL/GenBank/DDBJ databases">
        <authorList>
            <person name="Sun L."/>
            <person name="Liu H."/>
            <person name="Chen W."/>
            <person name="Huang K."/>
            <person name="Liu W."/>
            <person name="Gao X."/>
        </authorList>
    </citation>
    <scope>NUCLEOTIDE SEQUENCE [LARGE SCALE GENOMIC DNA]</scope>
    <source>
        <strain evidence="2">SH9</strain>
    </source>
</reference>
<accession>A0A2T1HVE7</accession>
<dbReference type="Pfam" id="PF12616">
    <property type="entry name" value="DUF3775"/>
    <property type="match status" value="1"/>
</dbReference>
<evidence type="ECO:0000313" key="2">
    <source>
        <dbReference type="Proteomes" id="UP000239772"/>
    </source>
</evidence>
<protein>
    <recommendedName>
        <fullName evidence="3">DUF3775 domain-containing protein</fullName>
    </recommendedName>
</protein>
<evidence type="ECO:0008006" key="3">
    <source>
        <dbReference type="Google" id="ProtNLM"/>
    </source>
</evidence>
<sequence>MADVELAISPEKVCAVAALARRWDAKDAVTETDVASNPADDLQAAVLENHPDDPALRELVSLINGLSEDEQIDLVALAWLGRGDDSVENFESLRQAAAEAHNTRTARYLCGTPLLGDYLQEGLAQFDLSCEEFEPGRPDAESPEASGGSSG</sequence>
<comment type="caution">
    <text evidence="1">The sequence shown here is derived from an EMBL/GenBank/DDBJ whole genome shotgun (WGS) entry which is preliminary data.</text>
</comment>
<gene>
    <name evidence="1" type="ORF">SLNSH_08525</name>
</gene>